<evidence type="ECO:0000313" key="2">
    <source>
        <dbReference type="Proteomes" id="UP000199184"/>
    </source>
</evidence>
<reference evidence="2" key="1">
    <citation type="submission" date="2016-08" db="EMBL/GenBank/DDBJ databases">
        <authorList>
            <person name="Varghese N."/>
            <person name="Submissions Spin"/>
        </authorList>
    </citation>
    <scope>NUCLEOTIDE SEQUENCE [LARGE SCALE GENOMIC DNA]</scope>
    <source>
        <strain evidence="2">ERR11</strain>
    </source>
</reference>
<dbReference type="SUPFAM" id="SSF52540">
    <property type="entry name" value="P-loop containing nucleoside triphosphate hydrolases"/>
    <property type="match status" value="1"/>
</dbReference>
<dbReference type="Proteomes" id="UP000199184">
    <property type="component" value="Unassembled WGS sequence"/>
</dbReference>
<dbReference type="EMBL" id="FMAI01000019">
    <property type="protein sequence ID" value="SCB53310.1"/>
    <property type="molecule type" value="Genomic_DNA"/>
</dbReference>
<proteinExistence type="predicted"/>
<name>A0A1C3XM36_9BRAD</name>
<organism evidence="1 2">
    <name type="scientific">Bradyrhizobium shewense</name>
    <dbReference type="NCBI Taxonomy" id="1761772"/>
    <lineage>
        <taxon>Bacteria</taxon>
        <taxon>Pseudomonadati</taxon>
        <taxon>Pseudomonadota</taxon>
        <taxon>Alphaproteobacteria</taxon>
        <taxon>Hyphomicrobiales</taxon>
        <taxon>Nitrobacteraceae</taxon>
        <taxon>Bradyrhizobium</taxon>
    </lineage>
</organism>
<dbReference type="InterPro" id="IPR027417">
    <property type="entry name" value="P-loop_NTPase"/>
</dbReference>
<gene>
    <name evidence="1" type="ORF">GA0061098_101912</name>
</gene>
<dbReference type="AlphaFoldDB" id="A0A1C3XM36"/>
<accession>A0A1C3XM36</accession>
<keyword evidence="2" id="KW-1185">Reference proteome</keyword>
<evidence type="ECO:0000313" key="1">
    <source>
        <dbReference type="EMBL" id="SCB53310.1"/>
    </source>
</evidence>
<sequence length="384" mass="42390">MPGNDLAELLIEFDPVRVSGRISRTGPDVDSPIWERLRAHFSSASDVKFMGSTADMPWPRVLEAIREFGGRSVQQSLNFRFRPTGEAVARVATFVRELKEARQKRNQLVLEITPEEIERRLIEKGFTKRKLKSFQLRDIAHLASLSHGANFSVPGAGKTTVAFALHLLVARENEHLLVICPKAAFPAWRLIVSECMASDAPNNGAEDFVVLDGREEETDRLLRSGARRLTLQTQPVDPRDLLRGDYVVLRYDISQVPAGALAGKPADARNPIVFVKLAPNANGLYAAVSVHAEPVPVTAPDVLIRGRVANYGGACGSGRHTFCDNLPIKYGLESYFVPEGEGKKLEQARNQQKIRVVAAVLPSGRAAIKRLLLDGEPVYEEPLY</sequence>
<dbReference type="InterPro" id="IPR025833">
    <property type="entry name" value="GDYXXLXY"/>
</dbReference>
<protein>
    <submittedName>
        <fullName evidence="1">Uncharacterized membrane-anchored protein</fullName>
    </submittedName>
</protein>
<dbReference type="Pfam" id="PF14345">
    <property type="entry name" value="GDYXXLXY"/>
    <property type="match status" value="1"/>
</dbReference>